<dbReference type="Pfam" id="PF19493">
    <property type="entry name" value="Trypco1"/>
    <property type="match status" value="1"/>
</dbReference>
<comment type="caution">
    <text evidence="2">The sequence shown here is derived from an EMBL/GenBank/DDBJ whole genome shotgun (WGS) entry which is preliminary data.</text>
</comment>
<name>A0A1E7MZI6_KITAU</name>
<dbReference type="InterPro" id="IPR045794">
    <property type="entry name" value="Trypco1"/>
</dbReference>
<sequence length="131" mass="13524">MALPAGCDSCEGVDVKYLVELPVEGEAGLGQLVRVEVEPAGEGLIQVSRPGQVAARAARSLGEMLAGIRPVAESFVEGLGGMAQAPEEISLEFGLSMSAEADLVISTTTAQANFKVSLTWRPPSAEAGRTP</sequence>
<evidence type="ECO:0000313" key="3">
    <source>
        <dbReference type="Proteomes" id="UP000037395"/>
    </source>
</evidence>
<protein>
    <recommendedName>
        <fullName evidence="1">Trypsin-co-occurring domain-containing protein</fullName>
    </recommendedName>
</protein>
<organism evidence="2 3">
    <name type="scientific">Kitasatospora aureofaciens</name>
    <name type="common">Streptomyces aureofaciens</name>
    <dbReference type="NCBI Taxonomy" id="1894"/>
    <lineage>
        <taxon>Bacteria</taxon>
        <taxon>Bacillati</taxon>
        <taxon>Actinomycetota</taxon>
        <taxon>Actinomycetes</taxon>
        <taxon>Kitasatosporales</taxon>
        <taxon>Streptomycetaceae</taxon>
        <taxon>Kitasatospora</taxon>
    </lineage>
</organism>
<proteinExistence type="predicted"/>
<evidence type="ECO:0000259" key="1">
    <source>
        <dbReference type="Pfam" id="PF19493"/>
    </source>
</evidence>
<feature type="domain" description="Trypsin-co-occurring" evidence="1">
    <location>
        <begin position="30"/>
        <end position="121"/>
    </location>
</feature>
<reference evidence="2" key="1">
    <citation type="submission" date="2016-08" db="EMBL/GenBank/DDBJ databases">
        <title>Sequencing, Assembly and Comparative Genomics of S. aureofaciens ATCC 10762.</title>
        <authorList>
            <person name="Gradnigo J.S."/>
            <person name="Johnson N."/>
            <person name="Somerville G.A."/>
        </authorList>
    </citation>
    <scope>NUCLEOTIDE SEQUENCE [LARGE SCALE GENOMIC DNA]</scope>
    <source>
        <strain evidence="2">ATCC 10762</strain>
    </source>
</reference>
<evidence type="ECO:0000313" key="2">
    <source>
        <dbReference type="EMBL" id="OEV33633.1"/>
    </source>
</evidence>
<dbReference type="NCBIfam" id="NF041216">
    <property type="entry name" value="CU044_2847_fam"/>
    <property type="match status" value="1"/>
</dbReference>
<dbReference type="AlphaFoldDB" id="A0A1E7MZI6"/>
<dbReference type="Proteomes" id="UP000037395">
    <property type="component" value="Unassembled WGS sequence"/>
</dbReference>
<gene>
    <name evidence="2" type="ORF">HS99_0038705</name>
</gene>
<accession>A0A1E7MZI6</accession>
<keyword evidence="3" id="KW-1185">Reference proteome</keyword>
<dbReference type="EMBL" id="JPRF03000064">
    <property type="protein sequence ID" value="OEV33633.1"/>
    <property type="molecule type" value="Genomic_DNA"/>
</dbReference>